<dbReference type="EMBL" id="CP144105">
    <property type="protein sequence ID" value="WWC91370.1"/>
    <property type="molecule type" value="Genomic_DNA"/>
</dbReference>
<dbReference type="Proteomes" id="UP001355207">
    <property type="component" value="Chromosome 8"/>
</dbReference>
<evidence type="ECO:0000313" key="6">
    <source>
        <dbReference type="Proteomes" id="UP001355207"/>
    </source>
</evidence>
<feature type="compositionally biased region" description="Basic and acidic residues" evidence="1">
    <location>
        <begin position="898"/>
        <end position="913"/>
    </location>
</feature>
<feature type="transmembrane region" description="Helical" evidence="2">
    <location>
        <begin position="1132"/>
        <end position="1157"/>
    </location>
</feature>
<evidence type="ECO:0000259" key="4">
    <source>
        <dbReference type="PROSITE" id="PS50213"/>
    </source>
</evidence>
<dbReference type="GO" id="GO:0005615">
    <property type="term" value="C:extracellular space"/>
    <property type="evidence" value="ECO:0007669"/>
    <property type="project" value="TreeGrafter"/>
</dbReference>
<dbReference type="Pfam" id="PF02469">
    <property type="entry name" value="Fasciclin"/>
    <property type="match status" value="3"/>
</dbReference>
<feature type="region of interest" description="Disordered" evidence="1">
    <location>
        <begin position="967"/>
        <end position="989"/>
    </location>
</feature>
<feature type="region of interest" description="Disordered" evidence="1">
    <location>
        <begin position="1027"/>
        <end position="1063"/>
    </location>
</feature>
<sequence>MWSTGLLVSVVLAARLGLSQQLAFSPSSNTPFDEYDKHISSANNAIDDDISTTAETIVSVLSSSSQHTITLHLLQRSKCIPLLAHISNATVFAPTDQAWNDWADKHKPQPKPEVGGVSYENDFIQNHSWLGEGGLEEWMESEDDVLGSRISQHLKSENYDNQSESHEQVAEKERLIMDNQNWLLRQHLLYHMLNYTLSPLDFLASQKTQNITIETSLLFPLAEEPKLPPVPEPGPPWLPKGNEGLLGGHGQRIRISKTSEQQKGKIGIDWNGENGIDFWDGKGWANNDDDKGKPHKNKTHTSIANLEKDKDKENKQLKGIRWTRNGVVVGIDGVLDMPLSIEQTIRTHPSLKYLSDLLSLDALPSPLPDSFSTSPHLTVFAPSDEAFYSAFDDIEKGYLQGPYGEEGVTRILSGGIALAVGKDHVGWSDFLGNRTLEACSGLDLVINSTQPGQISVNGTNVQTVDIFASNGVIHILPNLLIPENFTLLNSAEKVLLSLNATRFVSLLRSANLSDTYIGSSSTEDWTILAPTDDVLDIMDKWGDGWGAPIPEIWAAAEEGKNVDLYSDMIDLEELLEVYPGTKKPPIKDASPLASLLQYHILPGRLLPSDIKDGLLLGTELKPSSLAGGRQKLQVDVSDRFDRDKKDWEAIGEGEIRFGGATVIGKPVKTGKSIIYLLSSLLSPPDDVLQTAVSDLQLSTFIAAVYAAELDKAVKRTPATTFFMPRNRAFNQLGLAMRYLLSPEGKDELRKVIKYHAVNDVIYSPDIEYGKKVYTTLEGGSIVVDRTKGKNGSISLRSPTKWEGYDSGDTLPSNGELRSSLVWHSDALTSTGVIHTIDSVVMPSDVKITNAKLIRGSKQNTMGDLMMRAGLGWILEGREPTSGEISAAQLEGRISLSGQHDDKGEDGGDQRPAEGDEPVIEDLALPSYTILVPTDKAFSRINLTHYLNDKEALLDLLKLHIIPSISSLSSSSGNSAKLPDISPPKDGQPISLDDDLIYKTLLSDKSKFGELAFRATGDNSFIVGIKGARGNRDGNGNDNNNNKHKNDAGDGSGNSARIGQSGRSTVRWKKNYSTKNGLHFDSRSKGRYDNAEDESDEEEQSKRLWKDGMTLGGGVFMIDSVLIPYQPSWFSRWGWLVITLSGIGLVILIAGVSFGWWFMTRQKEEENQYEPLEGEEEE</sequence>
<dbReference type="PROSITE" id="PS50213">
    <property type="entry name" value="FAS1"/>
    <property type="match status" value="3"/>
</dbReference>
<dbReference type="SUPFAM" id="SSF82153">
    <property type="entry name" value="FAS1 domain"/>
    <property type="match status" value="5"/>
</dbReference>
<dbReference type="RefSeq" id="XP_066078132.1">
    <property type="nucleotide sequence ID" value="XM_066222035.1"/>
</dbReference>
<feature type="domain" description="FAS1" evidence="4">
    <location>
        <begin position="338"/>
        <end position="480"/>
    </location>
</feature>
<dbReference type="GeneID" id="91096982"/>
<keyword evidence="2" id="KW-1133">Transmembrane helix</keyword>
<keyword evidence="2" id="KW-0472">Membrane</keyword>
<keyword evidence="6" id="KW-1185">Reference proteome</keyword>
<accession>A0AAX4K3M7</accession>
<dbReference type="Gene3D" id="2.30.180.10">
    <property type="entry name" value="FAS1 domain"/>
    <property type="match status" value="5"/>
</dbReference>
<reference evidence="5 6" key="1">
    <citation type="submission" date="2024-01" db="EMBL/GenBank/DDBJ databases">
        <title>Comparative genomics of Cryptococcus and Kwoniella reveals pathogenesis evolution and contrasting modes of karyotype evolution via chromosome fusion or intercentromeric recombination.</title>
        <authorList>
            <person name="Coelho M.A."/>
            <person name="David-Palma M."/>
            <person name="Shea T."/>
            <person name="Bowers K."/>
            <person name="McGinley-Smith S."/>
            <person name="Mohammad A.W."/>
            <person name="Gnirke A."/>
            <person name="Yurkov A.M."/>
            <person name="Nowrousian M."/>
            <person name="Sun S."/>
            <person name="Cuomo C.A."/>
            <person name="Heitman J."/>
        </authorList>
    </citation>
    <scope>NUCLEOTIDE SEQUENCE [LARGE SCALE GENOMIC DNA]</scope>
    <source>
        <strain evidence="5 6">CBS 6074</strain>
    </source>
</reference>
<gene>
    <name evidence="5" type="ORF">L201_006313</name>
</gene>
<dbReference type="SMART" id="SM00554">
    <property type="entry name" value="FAS1"/>
    <property type="match status" value="3"/>
</dbReference>
<evidence type="ECO:0000256" key="3">
    <source>
        <dbReference type="SAM" id="SignalP"/>
    </source>
</evidence>
<name>A0AAX4K3M7_9TREE</name>
<protein>
    <recommendedName>
        <fullName evidence="4">FAS1 domain-containing protein</fullName>
    </recommendedName>
</protein>
<feature type="compositionally biased region" description="Polar residues" evidence="1">
    <location>
        <begin position="1052"/>
        <end position="1063"/>
    </location>
</feature>
<dbReference type="InterPro" id="IPR036378">
    <property type="entry name" value="FAS1_dom_sf"/>
</dbReference>
<dbReference type="PANTHER" id="PTHR10900:SF122">
    <property type="entry name" value="FAS1 DOMAIN-CONTAINING PROTEIN"/>
    <property type="match status" value="1"/>
</dbReference>
<feature type="domain" description="FAS1" evidence="4">
    <location>
        <begin position="487"/>
        <end position="681"/>
    </location>
</feature>
<evidence type="ECO:0000256" key="2">
    <source>
        <dbReference type="SAM" id="Phobius"/>
    </source>
</evidence>
<dbReference type="InterPro" id="IPR000782">
    <property type="entry name" value="FAS1_domain"/>
</dbReference>
<proteinExistence type="predicted"/>
<feature type="region of interest" description="Disordered" evidence="1">
    <location>
        <begin position="893"/>
        <end position="918"/>
    </location>
</feature>
<dbReference type="AlphaFoldDB" id="A0AAX4K3M7"/>
<dbReference type="InterPro" id="IPR050904">
    <property type="entry name" value="Adhesion/Biosynth-related"/>
</dbReference>
<feature type="domain" description="FAS1" evidence="4">
    <location>
        <begin position="684"/>
        <end position="840"/>
    </location>
</feature>
<feature type="signal peptide" evidence="3">
    <location>
        <begin position="1"/>
        <end position="19"/>
    </location>
</feature>
<keyword evidence="2" id="KW-0812">Transmembrane</keyword>
<evidence type="ECO:0000256" key="1">
    <source>
        <dbReference type="SAM" id="MobiDB-lite"/>
    </source>
</evidence>
<evidence type="ECO:0000313" key="5">
    <source>
        <dbReference type="EMBL" id="WWC91370.1"/>
    </source>
</evidence>
<feature type="chain" id="PRO_5043433150" description="FAS1 domain-containing protein" evidence="3">
    <location>
        <begin position="20"/>
        <end position="1177"/>
    </location>
</feature>
<keyword evidence="3" id="KW-0732">Signal</keyword>
<dbReference type="PANTHER" id="PTHR10900">
    <property type="entry name" value="PERIOSTIN-RELATED"/>
    <property type="match status" value="1"/>
</dbReference>
<organism evidence="5 6">
    <name type="scientific">Kwoniella dendrophila CBS 6074</name>
    <dbReference type="NCBI Taxonomy" id="1295534"/>
    <lineage>
        <taxon>Eukaryota</taxon>
        <taxon>Fungi</taxon>
        <taxon>Dikarya</taxon>
        <taxon>Basidiomycota</taxon>
        <taxon>Agaricomycotina</taxon>
        <taxon>Tremellomycetes</taxon>
        <taxon>Tremellales</taxon>
        <taxon>Cryptococcaceae</taxon>
        <taxon>Kwoniella</taxon>
    </lineage>
</organism>